<dbReference type="EMBL" id="STGU01000003">
    <property type="protein sequence ID" value="THV37463.1"/>
    <property type="molecule type" value="Genomic_DNA"/>
</dbReference>
<evidence type="ECO:0000256" key="1">
    <source>
        <dbReference type="SAM" id="Phobius"/>
    </source>
</evidence>
<keyword evidence="1" id="KW-1133">Transmembrane helix</keyword>
<name>A0A4S8Q0A1_9HYPH</name>
<accession>A0A4S8Q0A1</accession>
<organism evidence="2 3">
    <name type="scientific">Rhizobium rosettiformans W3</name>
    <dbReference type="NCBI Taxonomy" id="538378"/>
    <lineage>
        <taxon>Bacteria</taxon>
        <taxon>Pseudomonadati</taxon>
        <taxon>Pseudomonadota</taxon>
        <taxon>Alphaproteobacteria</taxon>
        <taxon>Hyphomicrobiales</taxon>
        <taxon>Rhizobiaceae</taxon>
        <taxon>Rhizobium/Agrobacterium group</taxon>
        <taxon>Rhizobium</taxon>
    </lineage>
</organism>
<comment type="caution">
    <text evidence="2">The sequence shown here is derived from an EMBL/GenBank/DDBJ whole genome shotgun (WGS) entry which is preliminary data.</text>
</comment>
<keyword evidence="1" id="KW-0812">Transmembrane</keyword>
<dbReference type="AlphaFoldDB" id="A0A4S8Q0A1"/>
<keyword evidence="1" id="KW-0472">Membrane</keyword>
<reference evidence="2 3" key="1">
    <citation type="submission" date="2019-04" db="EMBL/GenBank/DDBJ databases">
        <title>genome sequence of strain W3.</title>
        <authorList>
            <person name="Gao J."/>
            <person name="Sun J."/>
        </authorList>
    </citation>
    <scope>NUCLEOTIDE SEQUENCE [LARGE SCALE GENOMIC DNA]</scope>
    <source>
        <strain evidence="2 3">W3</strain>
    </source>
</reference>
<dbReference type="Proteomes" id="UP000307378">
    <property type="component" value="Unassembled WGS sequence"/>
</dbReference>
<feature type="transmembrane region" description="Helical" evidence="1">
    <location>
        <begin position="77"/>
        <end position="94"/>
    </location>
</feature>
<protein>
    <submittedName>
        <fullName evidence="2">DUF4345 domain-containing protein</fullName>
    </submittedName>
</protein>
<evidence type="ECO:0000313" key="2">
    <source>
        <dbReference type="EMBL" id="THV37463.1"/>
    </source>
</evidence>
<proteinExistence type="predicted"/>
<feature type="transmembrane region" description="Helical" evidence="1">
    <location>
        <begin position="52"/>
        <end position="71"/>
    </location>
</feature>
<sequence length="127" mass="13084">MDFYFPIEFGEQLAFLSAAAAALIGCFILFAPGLTLKALGLHPAEGRPEGLGAARSVGGLIVGFAGTALLLAQPTVYLAFGAAVGLSAFARILSIMSDHGSTWRNLLLLVVQAAIASLTLAYVFGLT</sequence>
<feature type="transmembrane region" description="Helical" evidence="1">
    <location>
        <begin position="12"/>
        <end position="31"/>
    </location>
</feature>
<evidence type="ECO:0000313" key="3">
    <source>
        <dbReference type="Proteomes" id="UP000307378"/>
    </source>
</evidence>
<dbReference type="RefSeq" id="WP_136539502.1">
    <property type="nucleotide sequence ID" value="NZ_STGU01000003.1"/>
</dbReference>
<gene>
    <name evidence="2" type="ORF">FAA86_07690</name>
</gene>
<feature type="transmembrane region" description="Helical" evidence="1">
    <location>
        <begin position="106"/>
        <end position="125"/>
    </location>
</feature>